<name>I0HB12_ACTM4</name>
<dbReference type="InterPro" id="IPR009003">
    <property type="entry name" value="Peptidase_S1_PA"/>
</dbReference>
<keyword evidence="4" id="KW-1185">Reference proteome</keyword>
<accession>I0HB12</accession>
<dbReference type="OrthoDB" id="5121599at2"/>
<dbReference type="PATRIC" id="fig|512565.3.peg.4969"/>
<evidence type="ECO:0000313" key="3">
    <source>
        <dbReference type="EMBL" id="BAL90199.1"/>
    </source>
</evidence>
<gene>
    <name evidence="3" type="ordered locus">AMIS_49790</name>
</gene>
<evidence type="ECO:0000313" key="4">
    <source>
        <dbReference type="Proteomes" id="UP000007882"/>
    </source>
</evidence>
<dbReference type="Gene3D" id="2.40.10.10">
    <property type="entry name" value="Trypsin-like serine proteases"/>
    <property type="match status" value="2"/>
</dbReference>
<protein>
    <recommendedName>
        <fullName evidence="5">V8-like Glu-specific endopeptidase</fullName>
    </recommendedName>
</protein>
<sequence>MRHLVSSLIAAGLTLGLAATGTPPAGAEPPPSGSVGTVAVTSSGRAVRNASDVSAVTAFWTPERMASAVSLDLHRDRDPGRKRRAKPTGTRGSVAPAAPRNRNRVVDQAAAVGKVYMTTPAGPRVCSASALNSASKRLIITAGHCLHGGAGGRWYADIMFVPALRHGVEPYGRFVASYLTANAAWIADGNPDEDMAIAVMHNGGVYGAKVVDTVGGMGLQWNWGYAVDVTILGYPADGYPGDVQYSCQSRTWHAGGRQVRAWCAMTGGSSGGPWLRDYNGGTGLGYVNSVVSHRDGDARQMDGPYFDNDIENLFTYAERLSPA</sequence>
<feature type="region of interest" description="Disordered" evidence="1">
    <location>
        <begin position="70"/>
        <end position="99"/>
    </location>
</feature>
<organism evidence="3 4">
    <name type="scientific">Actinoplanes missouriensis (strain ATCC 14538 / DSM 43046 / CBS 188.64 / JCM 3121 / NBRC 102363 / NCIMB 12654 / NRRL B-3342 / UNCC 431)</name>
    <dbReference type="NCBI Taxonomy" id="512565"/>
    <lineage>
        <taxon>Bacteria</taxon>
        <taxon>Bacillati</taxon>
        <taxon>Actinomycetota</taxon>
        <taxon>Actinomycetes</taxon>
        <taxon>Micromonosporales</taxon>
        <taxon>Micromonosporaceae</taxon>
        <taxon>Actinoplanes</taxon>
    </lineage>
</organism>
<dbReference type="EMBL" id="AP012319">
    <property type="protein sequence ID" value="BAL90199.1"/>
    <property type="molecule type" value="Genomic_DNA"/>
</dbReference>
<reference evidence="3 4" key="1">
    <citation type="submission" date="2012-02" db="EMBL/GenBank/DDBJ databases">
        <title>Complete genome sequence of Actinoplanes missouriensis 431 (= NBRC 102363).</title>
        <authorList>
            <person name="Ohnishi Y."/>
            <person name="Ishikawa J."/>
            <person name="Sekine M."/>
            <person name="Hosoyama A."/>
            <person name="Harada T."/>
            <person name="Narita H."/>
            <person name="Hata T."/>
            <person name="Konno Y."/>
            <person name="Tutikane K."/>
            <person name="Fujita N."/>
            <person name="Horinouchi S."/>
            <person name="Hayakawa M."/>
        </authorList>
    </citation>
    <scope>NUCLEOTIDE SEQUENCE [LARGE SCALE GENOMIC DNA]</scope>
    <source>
        <strain evidence="4">ATCC 14538 / DSM 43046 / CBS 188.64 / JCM 3121 / NBRC 102363 / NCIMB 12654 / NRRL B-3342 / UNCC 431</strain>
    </source>
</reference>
<evidence type="ECO:0000256" key="1">
    <source>
        <dbReference type="SAM" id="MobiDB-lite"/>
    </source>
</evidence>
<dbReference type="InterPro" id="IPR043504">
    <property type="entry name" value="Peptidase_S1_PA_chymotrypsin"/>
</dbReference>
<keyword evidence="2" id="KW-0732">Signal</keyword>
<dbReference type="Proteomes" id="UP000007882">
    <property type="component" value="Chromosome"/>
</dbReference>
<dbReference type="HOGENOM" id="CLU_050832_0_1_11"/>
<dbReference type="KEGG" id="ams:AMIS_49790"/>
<evidence type="ECO:0000256" key="2">
    <source>
        <dbReference type="SAM" id="SignalP"/>
    </source>
</evidence>
<feature type="chain" id="PRO_5003628746" description="V8-like Glu-specific endopeptidase" evidence="2">
    <location>
        <begin position="28"/>
        <end position="323"/>
    </location>
</feature>
<dbReference type="SUPFAM" id="SSF50494">
    <property type="entry name" value="Trypsin-like serine proteases"/>
    <property type="match status" value="1"/>
</dbReference>
<dbReference type="STRING" id="512565.AMIS_49790"/>
<feature type="signal peptide" evidence="2">
    <location>
        <begin position="1"/>
        <end position="27"/>
    </location>
</feature>
<dbReference type="RefSeq" id="WP_014445088.1">
    <property type="nucleotide sequence ID" value="NC_017093.1"/>
</dbReference>
<evidence type="ECO:0008006" key="5">
    <source>
        <dbReference type="Google" id="ProtNLM"/>
    </source>
</evidence>
<dbReference type="AlphaFoldDB" id="I0HB12"/>
<dbReference type="eggNOG" id="COG3591">
    <property type="taxonomic scope" value="Bacteria"/>
</dbReference>
<proteinExistence type="predicted"/>